<dbReference type="InterPro" id="IPR002182">
    <property type="entry name" value="NB-ARC"/>
</dbReference>
<dbReference type="STRING" id="3818.A0A444YYW6"/>
<reference evidence="6 7" key="1">
    <citation type="submission" date="2019-01" db="EMBL/GenBank/DDBJ databases">
        <title>Sequencing of cultivated peanut Arachis hypogaea provides insights into genome evolution and oil improvement.</title>
        <authorList>
            <person name="Chen X."/>
        </authorList>
    </citation>
    <scope>NUCLEOTIDE SEQUENCE [LARGE SCALE GENOMIC DNA]</scope>
    <source>
        <strain evidence="7">cv. Fuhuasheng</strain>
        <tissue evidence="6">Leaves</tissue>
    </source>
</reference>
<keyword evidence="4" id="KW-1133">Transmembrane helix</keyword>
<feature type="domain" description="TIR" evidence="5">
    <location>
        <begin position="213"/>
        <end position="410"/>
    </location>
</feature>
<keyword evidence="4" id="KW-0472">Membrane</keyword>
<keyword evidence="7" id="KW-1185">Reference proteome</keyword>
<dbReference type="GO" id="GO:0007165">
    <property type="term" value="P:signal transduction"/>
    <property type="evidence" value="ECO:0007669"/>
    <property type="project" value="InterPro"/>
</dbReference>
<evidence type="ECO:0000256" key="2">
    <source>
        <dbReference type="SAM" id="Coils"/>
    </source>
</evidence>
<feature type="coiled-coil region" evidence="2">
    <location>
        <begin position="676"/>
        <end position="710"/>
    </location>
</feature>
<dbReference type="AlphaFoldDB" id="A0A444YYW6"/>
<dbReference type="PANTHER" id="PTHR11017:SF570">
    <property type="entry name" value="DISEASE RESISTANCE PROTEIN (TIR-NBS CLASS)-RELATED"/>
    <property type="match status" value="1"/>
</dbReference>
<dbReference type="PRINTS" id="PR00364">
    <property type="entry name" value="DISEASERSIST"/>
</dbReference>
<proteinExistence type="predicted"/>
<dbReference type="Gene3D" id="3.40.50.300">
    <property type="entry name" value="P-loop containing nucleotide triphosphate hydrolases"/>
    <property type="match status" value="1"/>
</dbReference>
<organism evidence="6 7">
    <name type="scientific">Arachis hypogaea</name>
    <name type="common">Peanut</name>
    <dbReference type="NCBI Taxonomy" id="3818"/>
    <lineage>
        <taxon>Eukaryota</taxon>
        <taxon>Viridiplantae</taxon>
        <taxon>Streptophyta</taxon>
        <taxon>Embryophyta</taxon>
        <taxon>Tracheophyta</taxon>
        <taxon>Spermatophyta</taxon>
        <taxon>Magnoliopsida</taxon>
        <taxon>eudicotyledons</taxon>
        <taxon>Gunneridae</taxon>
        <taxon>Pentapetalae</taxon>
        <taxon>rosids</taxon>
        <taxon>fabids</taxon>
        <taxon>Fabales</taxon>
        <taxon>Fabaceae</taxon>
        <taxon>Papilionoideae</taxon>
        <taxon>50 kb inversion clade</taxon>
        <taxon>dalbergioids sensu lato</taxon>
        <taxon>Dalbergieae</taxon>
        <taxon>Pterocarpus clade</taxon>
        <taxon>Arachis</taxon>
    </lineage>
</organism>
<dbReference type="PANTHER" id="PTHR11017">
    <property type="entry name" value="LEUCINE-RICH REPEAT-CONTAINING PROTEIN"/>
    <property type="match status" value="1"/>
</dbReference>
<dbReference type="InterPro" id="IPR000157">
    <property type="entry name" value="TIR_dom"/>
</dbReference>
<sequence length="721" mass="82531">MATQQASNSCSFPSLREWEFDVFINFRGPETRYGFTGYLHKAFCEKGIRTFMDAEDLISGNKILETFDRAIETSRIGIIVFSAHYADTDFLLRELVKLLECSRRKGQFILPIFYYMDPGDVRHQRGSYEKAMAVHEERFKDEVPIWRAALRDAANLSGLHYKGDEFEYEFIERTSKQVLAFLKEDTLPVVADYPVRAESQVKSSSSFSNPRQYQHHVFLNFRGCDTRYRFTGSLYKALQDNKIHTFMDDVGLHRGNDISRTLIQAIKGSRIAIIVFSQNYADSSYCLDELVKILECHESDGQFVLPVFYDIYHDHVRYHTGSYGKAMAKHEEKFKDDLSRVEKWKQALFQAANFTGFVFEGYLIIFCLLFFYFLNKIPNRYDLAHIIVLSRKQYEHEFIGKIVEVVSREIKRVALPVADYPAGLESQVLEVKSLLFSDGYGGVHMVGIHGNGGSGKTTVAHAIYHLISNGFESICFLENVRENSYKHGLVYLQNMLLSNVFERKNLKSTSFDQGISTIKHRLQQKRILLILDDVDKPEQLQAVAGKPDWFGLGTRVIVTTRDKCLLESHGIERIYEMENSNSESNIKASPGKDNREQLGEKSTSGDQVNGLLEPLVSEDISLERSKQASLIQAESNTEVIGCNENQADICHTHFPERIDNGKKEVPNGNREVDMAEKCFSAQLESLEEKKRELKEQIRAIKAEIAGFHSRDTVAKEKKRSV</sequence>
<dbReference type="EMBL" id="SDMP01000015">
    <property type="protein sequence ID" value="RYR07014.1"/>
    <property type="molecule type" value="Genomic_DNA"/>
</dbReference>
<keyword evidence="4" id="KW-0812">Transmembrane</keyword>
<dbReference type="SUPFAM" id="SSF52540">
    <property type="entry name" value="P-loop containing nucleoside triphosphate hydrolases"/>
    <property type="match status" value="1"/>
</dbReference>
<keyword evidence="2" id="KW-0175">Coiled coil</keyword>
<feature type="transmembrane region" description="Helical" evidence="4">
    <location>
        <begin position="354"/>
        <end position="374"/>
    </location>
</feature>
<protein>
    <recommendedName>
        <fullName evidence="5">TIR domain-containing protein</fullName>
    </recommendedName>
</protein>
<dbReference type="InterPro" id="IPR035897">
    <property type="entry name" value="Toll_tir_struct_dom_sf"/>
</dbReference>
<evidence type="ECO:0000313" key="6">
    <source>
        <dbReference type="EMBL" id="RYR07014.1"/>
    </source>
</evidence>
<dbReference type="InterPro" id="IPR044974">
    <property type="entry name" value="Disease_R_plants"/>
</dbReference>
<dbReference type="Gene3D" id="3.40.50.10140">
    <property type="entry name" value="Toll/interleukin-1 receptor homology (TIR) domain"/>
    <property type="match status" value="2"/>
</dbReference>
<evidence type="ECO:0000313" key="7">
    <source>
        <dbReference type="Proteomes" id="UP000289738"/>
    </source>
</evidence>
<feature type="compositionally biased region" description="Basic and acidic residues" evidence="3">
    <location>
        <begin position="590"/>
        <end position="599"/>
    </location>
</feature>
<dbReference type="Pfam" id="PF00931">
    <property type="entry name" value="NB-ARC"/>
    <property type="match status" value="1"/>
</dbReference>
<dbReference type="PROSITE" id="PS50104">
    <property type="entry name" value="TIR"/>
    <property type="match status" value="2"/>
</dbReference>
<evidence type="ECO:0000256" key="3">
    <source>
        <dbReference type="SAM" id="MobiDB-lite"/>
    </source>
</evidence>
<dbReference type="InterPro" id="IPR027417">
    <property type="entry name" value="P-loop_NTPase"/>
</dbReference>
<dbReference type="FunFam" id="3.40.50.10140:FF:000007">
    <property type="entry name" value="Disease resistance protein (TIR-NBS-LRR class)"/>
    <property type="match status" value="1"/>
</dbReference>
<dbReference type="SMART" id="SM00255">
    <property type="entry name" value="TIR"/>
    <property type="match status" value="2"/>
</dbReference>
<dbReference type="SUPFAM" id="SSF52200">
    <property type="entry name" value="Toll/Interleukin receptor TIR domain"/>
    <property type="match status" value="2"/>
</dbReference>
<evidence type="ECO:0000259" key="5">
    <source>
        <dbReference type="PROSITE" id="PS50104"/>
    </source>
</evidence>
<evidence type="ECO:0000256" key="4">
    <source>
        <dbReference type="SAM" id="Phobius"/>
    </source>
</evidence>
<dbReference type="Proteomes" id="UP000289738">
    <property type="component" value="Chromosome B05"/>
</dbReference>
<comment type="caution">
    <text evidence="6">The sequence shown here is derived from an EMBL/GenBank/DDBJ whole genome shotgun (WGS) entry which is preliminary data.</text>
</comment>
<feature type="region of interest" description="Disordered" evidence="3">
    <location>
        <begin position="580"/>
        <end position="610"/>
    </location>
</feature>
<keyword evidence="1" id="KW-0520">NAD</keyword>
<evidence type="ECO:0000256" key="1">
    <source>
        <dbReference type="ARBA" id="ARBA00023027"/>
    </source>
</evidence>
<name>A0A444YYW6_ARAHY</name>
<feature type="domain" description="TIR" evidence="5">
    <location>
        <begin position="18"/>
        <end position="178"/>
    </location>
</feature>
<dbReference type="Pfam" id="PF01582">
    <property type="entry name" value="TIR"/>
    <property type="match status" value="2"/>
</dbReference>
<accession>A0A444YYW6</accession>
<dbReference type="GO" id="GO:0043531">
    <property type="term" value="F:ADP binding"/>
    <property type="evidence" value="ECO:0007669"/>
    <property type="project" value="InterPro"/>
</dbReference>
<gene>
    <name evidence="6" type="ORF">Ahy_B05g074336</name>
</gene>
<dbReference type="GO" id="GO:0006952">
    <property type="term" value="P:defense response"/>
    <property type="evidence" value="ECO:0007669"/>
    <property type="project" value="InterPro"/>
</dbReference>